<dbReference type="Proteomes" id="UP000178912">
    <property type="component" value="Unassembled WGS sequence"/>
</dbReference>
<evidence type="ECO:0000313" key="1">
    <source>
        <dbReference type="EMBL" id="CZT08827.1"/>
    </source>
</evidence>
<proteinExistence type="predicted"/>
<reference evidence="2" key="1">
    <citation type="submission" date="2016-03" db="EMBL/GenBank/DDBJ databases">
        <authorList>
            <person name="Guldener U."/>
        </authorList>
    </citation>
    <scope>NUCLEOTIDE SEQUENCE [LARGE SCALE GENOMIC DNA]</scope>
    <source>
        <strain evidence="2">04CH-RAC-A.6.1</strain>
    </source>
</reference>
<protein>
    <submittedName>
        <fullName evidence="1">Uncharacterized protein</fullName>
    </submittedName>
</protein>
<keyword evidence="2" id="KW-1185">Reference proteome</keyword>
<evidence type="ECO:0000313" key="2">
    <source>
        <dbReference type="Proteomes" id="UP000178912"/>
    </source>
</evidence>
<dbReference type="EMBL" id="FJUX01000107">
    <property type="protein sequence ID" value="CZT08827.1"/>
    <property type="molecule type" value="Genomic_DNA"/>
</dbReference>
<organism evidence="1 2">
    <name type="scientific">Rhynchosporium agropyri</name>
    <dbReference type="NCBI Taxonomy" id="914238"/>
    <lineage>
        <taxon>Eukaryota</taxon>
        <taxon>Fungi</taxon>
        <taxon>Dikarya</taxon>
        <taxon>Ascomycota</taxon>
        <taxon>Pezizomycotina</taxon>
        <taxon>Leotiomycetes</taxon>
        <taxon>Helotiales</taxon>
        <taxon>Ploettnerulaceae</taxon>
        <taxon>Rhynchosporium</taxon>
    </lineage>
</organism>
<dbReference type="AlphaFoldDB" id="A0A1E1LEB5"/>
<name>A0A1E1LEB5_9HELO</name>
<gene>
    <name evidence="1" type="ORF">RAG0_13788</name>
</gene>
<accession>A0A1E1LEB5</accession>
<sequence>MTDTGSDAGYLPGLECDCEPHLRATYDSEKMFCKFIDDCRKSITSTEGEVQGEIILSVNTQQ</sequence>